<reference evidence="2" key="1">
    <citation type="submission" date="2013-12" db="EMBL/GenBank/DDBJ databases">
        <title>The Genome Sequence of Aphanomyces astaci APO3.</title>
        <authorList>
            <consortium name="The Broad Institute Genomics Platform"/>
            <person name="Russ C."/>
            <person name="Tyler B."/>
            <person name="van West P."/>
            <person name="Dieguez-Uribeondo J."/>
            <person name="Young S.K."/>
            <person name="Zeng Q."/>
            <person name="Gargeya S."/>
            <person name="Fitzgerald M."/>
            <person name="Abouelleil A."/>
            <person name="Alvarado L."/>
            <person name="Chapman S.B."/>
            <person name="Gainer-Dewar J."/>
            <person name="Goldberg J."/>
            <person name="Griggs A."/>
            <person name="Gujja S."/>
            <person name="Hansen M."/>
            <person name="Howarth C."/>
            <person name="Imamovic A."/>
            <person name="Ireland A."/>
            <person name="Larimer J."/>
            <person name="McCowan C."/>
            <person name="Murphy C."/>
            <person name="Pearson M."/>
            <person name="Poon T.W."/>
            <person name="Priest M."/>
            <person name="Roberts A."/>
            <person name="Saif S."/>
            <person name="Shea T."/>
            <person name="Sykes S."/>
            <person name="Wortman J."/>
            <person name="Nusbaum C."/>
            <person name="Birren B."/>
        </authorList>
    </citation>
    <scope>NUCLEOTIDE SEQUENCE [LARGE SCALE GENOMIC DNA]</scope>
    <source>
        <strain evidence="2">APO3</strain>
    </source>
</reference>
<dbReference type="OrthoDB" id="78475at2759"/>
<name>W4G037_APHAT</name>
<dbReference type="VEuPathDB" id="FungiDB:H257_12474"/>
<proteinExistence type="predicted"/>
<evidence type="ECO:0000259" key="1">
    <source>
        <dbReference type="Pfam" id="PF24852"/>
    </source>
</evidence>
<dbReference type="AlphaFoldDB" id="W4G037"/>
<feature type="domain" description="DUF7726" evidence="1">
    <location>
        <begin position="230"/>
        <end position="297"/>
    </location>
</feature>
<dbReference type="PANTHER" id="PTHR42339:SF1">
    <property type="entry name" value="HISTONE H1"/>
    <property type="match status" value="1"/>
</dbReference>
<protein>
    <recommendedName>
        <fullName evidence="1">DUF7726 domain-containing protein</fullName>
    </recommendedName>
</protein>
<dbReference type="PANTHER" id="PTHR42339">
    <property type="entry name" value="HISTONE H1"/>
    <property type="match status" value="1"/>
</dbReference>
<accession>W4G037</accession>
<sequence length="339" mass="37131">MASIISTPKGNEGADAAAAGIAIGTATASTTPSTVIPDAYKTTSFLARRDNANDSDSDHSDGDSTPAIAKPIVATPAVVTHATATPANALSEDEYYTDDDETLSNRWTCQTIRSKIQKFLATKTMTQTAFLKTIGANSNSFGRFMKLKGADGGSQNSTYWGSLRFFDRLDKKTKKEKAAAKASSAKAKTAVKRKAVDTDKDDDETPAAKKKKFLARLEQIEAVELAEDIKVFDDCDVVRDNIQAFLLTKVMAQTAFSAHLNVSVAALRKFLACKGKREGVGIVYKAAYRFFEKTRLLDNAPKTNKRKKVETDRPEGYSLERDPTHFWVHASEINPKVRW</sequence>
<organism evidence="2">
    <name type="scientific">Aphanomyces astaci</name>
    <name type="common">Crayfish plague agent</name>
    <dbReference type="NCBI Taxonomy" id="112090"/>
    <lineage>
        <taxon>Eukaryota</taxon>
        <taxon>Sar</taxon>
        <taxon>Stramenopiles</taxon>
        <taxon>Oomycota</taxon>
        <taxon>Saprolegniomycetes</taxon>
        <taxon>Saprolegniales</taxon>
        <taxon>Verrucalvaceae</taxon>
        <taxon>Aphanomyces</taxon>
    </lineage>
</organism>
<dbReference type="GeneID" id="20814470"/>
<evidence type="ECO:0000313" key="2">
    <source>
        <dbReference type="EMBL" id="ETV72308.1"/>
    </source>
</evidence>
<dbReference type="Pfam" id="PF24852">
    <property type="entry name" value="DUF7726"/>
    <property type="match status" value="2"/>
</dbReference>
<dbReference type="EMBL" id="KI913154">
    <property type="protein sequence ID" value="ETV72308.1"/>
    <property type="molecule type" value="Genomic_DNA"/>
</dbReference>
<feature type="domain" description="DUF7726" evidence="1">
    <location>
        <begin position="105"/>
        <end position="175"/>
    </location>
</feature>
<dbReference type="InterPro" id="IPR056143">
    <property type="entry name" value="DUF7726"/>
</dbReference>
<dbReference type="STRING" id="112090.W4G037"/>
<dbReference type="RefSeq" id="XP_009837990.1">
    <property type="nucleotide sequence ID" value="XM_009839688.1"/>
</dbReference>
<gene>
    <name evidence="2" type="ORF">H257_12474</name>
</gene>